<dbReference type="AlphaFoldDB" id="A0A0G4KZ14"/>
<name>A0A0G4KZ14_VERLO</name>
<dbReference type="PANTHER" id="PTHR47178:SF3">
    <property type="entry name" value="FAD-BINDING DOMAIN-CONTAINING PROTEIN"/>
    <property type="match status" value="1"/>
</dbReference>
<gene>
    <name evidence="8" type="ORF">BN1723_002105</name>
</gene>
<dbReference type="CDD" id="cd14270">
    <property type="entry name" value="UBA"/>
    <property type="match status" value="1"/>
</dbReference>
<dbReference type="Pfam" id="PF01494">
    <property type="entry name" value="FAD_binding_3"/>
    <property type="match status" value="1"/>
</dbReference>
<evidence type="ECO:0000256" key="6">
    <source>
        <dbReference type="SAM" id="MobiDB-lite"/>
    </source>
</evidence>
<dbReference type="Pfam" id="PF00627">
    <property type="entry name" value="UBA"/>
    <property type="match status" value="1"/>
</dbReference>
<dbReference type="Gene3D" id="3.50.50.60">
    <property type="entry name" value="FAD/NAD(P)-binding domain"/>
    <property type="match status" value="1"/>
</dbReference>
<evidence type="ECO:0000256" key="5">
    <source>
        <dbReference type="ARBA" id="ARBA00023033"/>
    </source>
</evidence>
<accession>A0A0G4KZ14</accession>
<sequence>MSSDELEKISQPEYFQCLKQLQGMGFGNDAAADALHEANFDVELAVQYLTDGNPFRMDLDKGTAAADFLAEPPFLSLEAVLDGMLALQEEDKWAAGPSSKKPQKKMPPPEIPKSSPPKPKPEQLRDLRVGIVGAGFTGLLLAHGLRRHGGIEPIPCLDAETGDTLFHAEVPDICRYRGLRLLKALWGHLPVQWNTSLVSLQPSKDSKEVHLIFEPGHLCHKVDIVVGADGADSMVRRFLVEKFQHVDPEPVLTPYVEEIALMMRTKSKDGTDLVQKRHPIQTMASDKEGLTTIAVHQWQVEPEERAHELIQMSRISVPPGDDEMGDLDLTGNEARRYMAQSICKTALQDLEPWRTYVEALREPHAQGRFTVRRVRGWNPVDFGNLGGLATLAGDAAHVMLPFGGRGLLNTTVDANALCWAIKTVPRPGATPIAERLAKQEESLDDYGEGMRQRAGVQVRKTLEEAEKSINLAAVRAVLKEDSNRTPVCIYQ</sequence>
<dbReference type="EMBL" id="CVQI01005557">
    <property type="protein sequence ID" value="CRK14936.1"/>
    <property type="molecule type" value="Genomic_DNA"/>
</dbReference>
<proteinExistence type="predicted"/>
<keyword evidence="3" id="KW-0274">FAD</keyword>
<dbReference type="Proteomes" id="UP000045706">
    <property type="component" value="Unassembled WGS sequence"/>
</dbReference>
<dbReference type="GO" id="GO:0071949">
    <property type="term" value="F:FAD binding"/>
    <property type="evidence" value="ECO:0007669"/>
    <property type="project" value="InterPro"/>
</dbReference>
<evidence type="ECO:0000259" key="7">
    <source>
        <dbReference type="PROSITE" id="PS50030"/>
    </source>
</evidence>
<dbReference type="SUPFAM" id="SSF51905">
    <property type="entry name" value="FAD/NAD(P)-binding domain"/>
    <property type="match status" value="1"/>
</dbReference>
<keyword evidence="4" id="KW-0560">Oxidoreductase</keyword>
<dbReference type="SMART" id="SM00165">
    <property type="entry name" value="UBA"/>
    <property type="match status" value="1"/>
</dbReference>
<keyword evidence="5" id="KW-0503">Monooxygenase</keyword>
<keyword evidence="2" id="KW-0285">Flavoprotein</keyword>
<dbReference type="PANTHER" id="PTHR47178">
    <property type="entry name" value="MONOOXYGENASE, FAD-BINDING"/>
    <property type="match status" value="1"/>
</dbReference>
<reference evidence="9" key="1">
    <citation type="submission" date="2015-05" db="EMBL/GenBank/DDBJ databases">
        <authorList>
            <person name="Fogelqvist Johan"/>
        </authorList>
    </citation>
    <scope>NUCLEOTIDE SEQUENCE [LARGE SCALE GENOMIC DNA]</scope>
</reference>
<evidence type="ECO:0000313" key="9">
    <source>
        <dbReference type="Proteomes" id="UP000045706"/>
    </source>
</evidence>
<dbReference type="InterPro" id="IPR036188">
    <property type="entry name" value="FAD/NAD-bd_sf"/>
</dbReference>
<organism evidence="8 9">
    <name type="scientific">Verticillium longisporum</name>
    <name type="common">Verticillium dahliae var. longisporum</name>
    <dbReference type="NCBI Taxonomy" id="100787"/>
    <lineage>
        <taxon>Eukaryota</taxon>
        <taxon>Fungi</taxon>
        <taxon>Dikarya</taxon>
        <taxon>Ascomycota</taxon>
        <taxon>Pezizomycotina</taxon>
        <taxon>Sordariomycetes</taxon>
        <taxon>Hypocreomycetidae</taxon>
        <taxon>Glomerellales</taxon>
        <taxon>Plectosphaerellaceae</taxon>
        <taxon>Verticillium</taxon>
    </lineage>
</organism>
<feature type="domain" description="UBA" evidence="7">
    <location>
        <begin position="10"/>
        <end position="52"/>
    </location>
</feature>
<evidence type="ECO:0000313" key="8">
    <source>
        <dbReference type="EMBL" id="CRK14936.1"/>
    </source>
</evidence>
<dbReference type="InterPro" id="IPR002938">
    <property type="entry name" value="FAD-bd"/>
</dbReference>
<evidence type="ECO:0000256" key="1">
    <source>
        <dbReference type="ARBA" id="ARBA00001974"/>
    </source>
</evidence>
<comment type="cofactor">
    <cofactor evidence="1">
        <name>FAD</name>
        <dbReference type="ChEBI" id="CHEBI:57692"/>
    </cofactor>
</comment>
<feature type="compositionally biased region" description="Pro residues" evidence="6">
    <location>
        <begin position="105"/>
        <end position="118"/>
    </location>
</feature>
<dbReference type="InterPro" id="IPR015940">
    <property type="entry name" value="UBA"/>
</dbReference>
<protein>
    <recommendedName>
        <fullName evidence="7">UBA domain-containing protein</fullName>
    </recommendedName>
</protein>
<evidence type="ECO:0000256" key="3">
    <source>
        <dbReference type="ARBA" id="ARBA00022827"/>
    </source>
</evidence>
<dbReference type="GO" id="GO:0004497">
    <property type="term" value="F:monooxygenase activity"/>
    <property type="evidence" value="ECO:0007669"/>
    <property type="project" value="UniProtKB-KW"/>
</dbReference>
<dbReference type="PRINTS" id="PR00420">
    <property type="entry name" value="RNGMNOXGNASE"/>
</dbReference>
<dbReference type="SUPFAM" id="SSF46934">
    <property type="entry name" value="UBA-like"/>
    <property type="match status" value="1"/>
</dbReference>
<dbReference type="Gene3D" id="1.10.8.10">
    <property type="entry name" value="DNA helicase RuvA subunit, C-terminal domain"/>
    <property type="match status" value="1"/>
</dbReference>
<dbReference type="InterPro" id="IPR009060">
    <property type="entry name" value="UBA-like_sf"/>
</dbReference>
<evidence type="ECO:0000256" key="4">
    <source>
        <dbReference type="ARBA" id="ARBA00023002"/>
    </source>
</evidence>
<feature type="region of interest" description="Disordered" evidence="6">
    <location>
        <begin position="93"/>
        <end position="123"/>
    </location>
</feature>
<evidence type="ECO:0000256" key="2">
    <source>
        <dbReference type="ARBA" id="ARBA00022630"/>
    </source>
</evidence>
<dbReference type="PROSITE" id="PS50030">
    <property type="entry name" value="UBA"/>
    <property type="match status" value="1"/>
</dbReference>